<dbReference type="InterPro" id="IPR011990">
    <property type="entry name" value="TPR-like_helical_dom_sf"/>
</dbReference>
<sequence>MARIALVMIARDSARYIERALASAHPYVDSSIVLDLGSHDDTAQRAHRAGAHVTKATWHDDPSLLWNQALAAANADWHLILEAHEWIDSGAYQLEHIRTWPPNRVGLIEIIPGATSRGAEAPHLQPRILPGSVRFTGRFHPEPAYPGMKTQPLPTVIACDDADVLGWSLDRNLVGAAVAQALFVHPDDPRILAELGKWQRAQGDPSAAAGSFARAADALAPGLLDRHTYVMETLDALRAANRYSDALALIDAEMGQWETSPDFPYLVGELFFDMILADPNKAATLAPMAEACWKRAMSIGDTTNLPGTVTGRGSFLAAQAMAVMHTTLQHPDEADHWFAKAHELRSAAPYAARPRLLG</sequence>
<dbReference type="STRING" id="1121387.GCA_000429885_00717"/>
<dbReference type="GeneID" id="63460507"/>
<evidence type="ECO:0008006" key="3">
    <source>
        <dbReference type="Google" id="ProtNLM"/>
    </source>
</evidence>
<organism evidence="1 2">
    <name type="scientific">Dermatophilus congolensis</name>
    <dbReference type="NCBI Taxonomy" id="1863"/>
    <lineage>
        <taxon>Bacteria</taxon>
        <taxon>Bacillati</taxon>
        <taxon>Actinomycetota</taxon>
        <taxon>Actinomycetes</taxon>
        <taxon>Micrococcales</taxon>
        <taxon>Dermatophilaceae</taxon>
        <taxon>Dermatophilus</taxon>
    </lineage>
</organism>
<dbReference type="OrthoDB" id="9815923at2"/>
<proteinExistence type="predicted"/>
<protein>
    <recommendedName>
        <fullName evidence="3">Glycosyl transferase family 2</fullName>
    </recommendedName>
</protein>
<dbReference type="EMBL" id="LT906453">
    <property type="protein sequence ID" value="SNV25990.1"/>
    <property type="molecule type" value="Genomic_DNA"/>
</dbReference>
<name>A0A239VW69_9MICO</name>
<dbReference type="Proteomes" id="UP000242637">
    <property type="component" value="Chromosome 1"/>
</dbReference>
<dbReference type="RefSeq" id="WP_028326774.1">
    <property type="nucleotide sequence ID" value="NZ_LT906453.1"/>
</dbReference>
<dbReference type="InterPro" id="IPR029044">
    <property type="entry name" value="Nucleotide-diphossugar_trans"/>
</dbReference>
<evidence type="ECO:0000313" key="1">
    <source>
        <dbReference type="EMBL" id="SNV25990.1"/>
    </source>
</evidence>
<keyword evidence="2" id="KW-1185">Reference proteome</keyword>
<accession>A0A239VW69</accession>
<gene>
    <name evidence="1" type="ORF">SAMEA4475696_02355</name>
</gene>
<dbReference type="SUPFAM" id="SSF53448">
    <property type="entry name" value="Nucleotide-diphospho-sugar transferases"/>
    <property type="match status" value="1"/>
</dbReference>
<reference evidence="1 2" key="1">
    <citation type="submission" date="2017-06" db="EMBL/GenBank/DDBJ databases">
        <authorList>
            <consortium name="Pathogen Informatics"/>
        </authorList>
    </citation>
    <scope>NUCLEOTIDE SEQUENCE [LARGE SCALE GENOMIC DNA]</scope>
    <source>
        <strain evidence="1 2">NCTC13039</strain>
    </source>
</reference>
<dbReference type="Gene3D" id="1.25.40.10">
    <property type="entry name" value="Tetratricopeptide repeat domain"/>
    <property type="match status" value="1"/>
</dbReference>
<dbReference type="KEGG" id="dco:SAMEA4475696_2355"/>
<dbReference type="AlphaFoldDB" id="A0A239VW69"/>
<dbReference type="Gene3D" id="3.90.550.10">
    <property type="entry name" value="Spore Coat Polysaccharide Biosynthesis Protein SpsA, Chain A"/>
    <property type="match status" value="1"/>
</dbReference>
<evidence type="ECO:0000313" key="2">
    <source>
        <dbReference type="Proteomes" id="UP000242637"/>
    </source>
</evidence>